<dbReference type="PROSITE" id="PS50847">
    <property type="entry name" value="GRAM_POS_ANCHORING"/>
    <property type="match status" value="1"/>
</dbReference>
<feature type="domain" description="G5" evidence="8">
    <location>
        <begin position="246"/>
        <end position="327"/>
    </location>
</feature>
<organism evidence="9 10">
    <name type="scientific">Streptococcus parauberis NCFD 2020</name>
    <dbReference type="NCBI Taxonomy" id="873447"/>
    <lineage>
        <taxon>Bacteria</taxon>
        <taxon>Bacillati</taxon>
        <taxon>Bacillota</taxon>
        <taxon>Bacilli</taxon>
        <taxon>Lactobacillales</taxon>
        <taxon>Streptococcaceae</taxon>
        <taxon>Streptococcus</taxon>
    </lineage>
</organism>
<evidence type="ECO:0000313" key="10">
    <source>
        <dbReference type="Proteomes" id="UP000003732"/>
    </source>
</evidence>
<reference evidence="9 10" key="1">
    <citation type="submission" date="2011-02" db="EMBL/GenBank/DDBJ databases">
        <authorList>
            <person name="Stanhope M.J."/>
            <person name="Durkin A.S."/>
            <person name="Hostetler J."/>
            <person name="Kim M."/>
            <person name="Radune D."/>
            <person name="Singh I."/>
            <person name="Town C.D."/>
        </authorList>
    </citation>
    <scope>NUCLEOTIDE SEQUENCE [LARGE SCALE GENOMIC DNA]</scope>
    <source>
        <strain evidence="9 10">NCFD 2020</strain>
    </source>
</reference>
<dbReference type="RefSeq" id="WP_003103248.1">
    <property type="nucleotide sequence ID" value="NZ_AEUT02000001.1"/>
</dbReference>
<feature type="domain" description="Gram-positive cocci surface proteins LPxTG" evidence="7">
    <location>
        <begin position="588"/>
        <end position="621"/>
    </location>
</feature>
<evidence type="ECO:0000256" key="1">
    <source>
        <dbReference type="ARBA" id="ARBA00022512"/>
    </source>
</evidence>
<comment type="caution">
    <text evidence="9">The sequence shown here is derived from an EMBL/GenBank/DDBJ whole genome shotgun (WGS) entry which is preliminary data.</text>
</comment>
<dbReference type="EMBL" id="AEUT02000001">
    <property type="protein sequence ID" value="EGE53488.1"/>
    <property type="molecule type" value="Genomic_DNA"/>
</dbReference>
<protein>
    <submittedName>
        <fullName evidence="9">LPXTG-motif cell wall anchor domain protein</fullName>
    </submittedName>
</protein>
<dbReference type="AlphaFoldDB" id="F1Z256"/>
<keyword evidence="3 6" id="KW-0732">Signal</keyword>
<evidence type="ECO:0000259" key="8">
    <source>
        <dbReference type="PROSITE" id="PS51109"/>
    </source>
</evidence>
<feature type="transmembrane region" description="Helical" evidence="5">
    <location>
        <begin position="596"/>
        <end position="614"/>
    </location>
</feature>
<dbReference type="GeneID" id="61421794"/>
<dbReference type="PROSITE" id="PS51109">
    <property type="entry name" value="G5"/>
    <property type="match status" value="3"/>
</dbReference>
<keyword evidence="1" id="KW-0134">Cell wall</keyword>
<feature type="domain" description="G5" evidence="8">
    <location>
        <begin position="470"/>
        <end position="551"/>
    </location>
</feature>
<keyword evidence="2" id="KW-0964">Secreted</keyword>
<evidence type="ECO:0000256" key="3">
    <source>
        <dbReference type="ARBA" id="ARBA00022729"/>
    </source>
</evidence>
<feature type="domain" description="G5" evidence="8">
    <location>
        <begin position="391"/>
        <end position="472"/>
    </location>
</feature>
<sequence length="621" mass="65336">MERKLIRVTKTSVVSLLSVTALSQFVVVHADTTSTTDAASAPQESAVVVPSSSDPVVSENNTPAEMTTDSVVTTAVDAPATTYTLVPEETPAMSAPVVLAAETDPPVDEDIPNLEEEQQIKNVNDTLDMIVEFYNSGGVVDAQAVFEDSASDFAAINNIVDMVASKKALLQRIEDVRALIYGTTPTPVVTTRVEAIPMTTTYVADPNATAGVQTVTTAGKDGVKTYTTTNGVEDKGVITTPMTPKVVSVGTKSLVVTEAVVAPADIEQADATLEKGQRVLVSPAKDGSKTSTTTYSLDTSTGKVTANTPTVTTVAGQAAVYRVGTKDLVVTPVVTTRTEVIPMTITYVADPNATAGVQTVTTAGSDGEKLYTTTNGVEDAGVVTKVMVAQVISVGTKPLVVTEAVVAPADIEQADATLEKGQRVLVSPAKDGSKTSTTTYSLDTSTGKVTANTPTVTTVAGQAAVYRVGTKAVSEVFTEVVTKTIPFKTIEINSSNLEKGKTKILKQGLNGLGKITYRIVKVNGVEISREVISEELLQVPKDQLIEIGTKTATIPPSNTNKLNDNKENKKTVLSNSEFVVTKQKERQLPESGDSKSVVALISGMLITIVSTLMLKMSRRKE</sequence>
<evidence type="ECO:0000256" key="5">
    <source>
        <dbReference type="SAM" id="Phobius"/>
    </source>
</evidence>
<keyword evidence="4" id="KW-0572">Peptidoglycan-anchor</keyword>
<dbReference type="HOGENOM" id="CLU_439992_0_0_9"/>
<dbReference type="Pfam" id="PF00746">
    <property type="entry name" value="Gram_pos_anchor"/>
    <property type="match status" value="1"/>
</dbReference>
<feature type="chain" id="PRO_5003272329" evidence="6">
    <location>
        <begin position="31"/>
        <end position="621"/>
    </location>
</feature>
<evidence type="ECO:0000256" key="4">
    <source>
        <dbReference type="ARBA" id="ARBA00023088"/>
    </source>
</evidence>
<dbReference type="InterPro" id="IPR011098">
    <property type="entry name" value="G5_dom"/>
</dbReference>
<name>F1Z256_9STRE</name>
<dbReference type="eggNOG" id="COG3583">
    <property type="taxonomic scope" value="Bacteria"/>
</dbReference>
<dbReference type="Pfam" id="PF07501">
    <property type="entry name" value="G5"/>
    <property type="match status" value="5"/>
</dbReference>
<accession>F1Z256</accession>
<dbReference type="InterPro" id="IPR019931">
    <property type="entry name" value="LPXTG_anchor"/>
</dbReference>
<proteinExistence type="predicted"/>
<dbReference type="Proteomes" id="UP000003732">
    <property type="component" value="Unassembled WGS sequence"/>
</dbReference>
<dbReference type="SMART" id="SM01208">
    <property type="entry name" value="G5"/>
    <property type="match status" value="5"/>
</dbReference>
<dbReference type="Gene3D" id="2.20.230.10">
    <property type="entry name" value="Resuscitation-promoting factor rpfb"/>
    <property type="match status" value="5"/>
</dbReference>
<evidence type="ECO:0000259" key="7">
    <source>
        <dbReference type="PROSITE" id="PS50847"/>
    </source>
</evidence>
<keyword evidence="5" id="KW-0812">Transmembrane</keyword>
<evidence type="ECO:0000256" key="2">
    <source>
        <dbReference type="ARBA" id="ARBA00022525"/>
    </source>
</evidence>
<gene>
    <name evidence="9" type="ORF">SPB_2206</name>
</gene>
<evidence type="ECO:0000313" key="9">
    <source>
        <dbReference type="EMBL" id="EGE53488.1"/>
    </source>
</evidence>
<feature type="signal peptide" evidence="6">
    <location>
        <begin position="1"/>
        <end position="30"/>
    </location>
</feature>
<keyword evidence="5" id="KW-0472">Membrane</keyword>
<evidence type="ECO:0000256" key="6">
    <source>
        <dbReference type="SAM" id="SignalP"/>
    </source>
</evidence>
<keyword evidence="5" id="KW-1133">Transmembrane helix</keyword>